<evidence type="ECO:0000313" key="2">
    <source>
        <dbReference type="Proteomes" id="UP001317322"/>
    </source>
</evidence>
<sequence>MDRLHGQWPDVAAVLASLDAVERRRVAARAAAHALEVVDLGTPEGDEQAVTAQLQQLDVIAWQVQDDDTAPAGAYETAFRRARAVNAYALSRFGGSPDDALYEALHALGAPSDAGSVLDL</sequence>
<evidence type="ECO:0008006" key="3">
    <source>
        <dbReference type="Google" id="ProtNLM"/>
    </source>
</evidence>
<dbReference type="RefSeq" id="WP_227563835.1">
    <property type="nucleotide sequence ID" value="NZ_CP101989.1"/>
</dbReference>
<organism evidence="1 2">
    <name type="scientific">Cellulomonas wangsupingiae</name>
    <dbReference type="NCBI Taxonomy" id="2968085"/>
    <lineage>
        <taxon>Bacteria</taxon>
        <taxon>Bacillati</taxon>
        <taxon>Actinomycetota</taxon>
        <taxon>Actinomycetes</taxon>
        <taxon>Micrococcales</taxon>
        <taxon>Cellulomonadaceae</taxon>
        <taxon>Cellulomonas</taxon>
    </lineage>
</organism>
<reference evidence="1 2" key="1">
    <citation type="submission" date="2022-07" db="EMBL/GenBank/DDBJ databases">
        <title>Novel species in genus cellulomonas.</title>
        <authorList>
            <person name="Ye L."/>
        </authorList>
    </citation>
    <scope>NUCLEOTIDE SEQUENCE [LARGE SCALE GENOMIC DNA]</scope>
    <source>
        <strain evidence="2">zg-Y908</strain>
    </source>
</reference>
<name>A0ABY5K6C2_9CELL</name>
<proteinExistence type="predicted"/>
<dbReference type="Proteomes" id="UP001317322">
    <property type="component" value="Chromosome"/>
</dbReference>
<dbReference type="EMBL" id="CP101989">
    <property type="protein sequence ID" value="UUI65334.1"/>
    <property type="molecule type" value="Genomic_DNA"/>
</dbReference>
<accession>A0ABY5K6C2</accession>
<protein>
    <recommendedName>
        <fullName evidence="3">DUF4254 domain-containing protein</fullName>
    </recommendedName>
</protein>
<evidence type="ECO:0000313" key="1">
    <source>
        <dbReference type="EMBL" id="UUI65334.1"/>
    </source>
</evidence>
<gene>
    <name evidence="1" type="ORF">NP075_00920</name>
</gene>
<keyword evidence="2" id="KW-1185">Reference proteome</keyword>